<feature type="transmembrane region" description="Helical" evidence="1">
    <location>
        <begin position="179"/>
        <end position="200"/>
    </location>
</feature>
<reference evidence="3" key="1">
    <citation type="journal article" date="2013" name="Genetics">
        <title>The draft genome and transcriptome of Panagrellus redivivus are shaped by the harsh demands of a free-living lifestyle.</title>
        <authorList>
            <person name="Srinivasan J."/>
            <person name="Dillman A.R."/>
            <person name="Macchietto M.G."/>
            <person name="Heikkinen L."/>
            <person name="Lakso M."/>
            <person name="Fracchia K.M."/>
            <person name="Antoshechkin I."/>
            <person name="Mortazavi A."/>
            <person name="Wong G."/>
            <person name="Sternberg P.W."/>
        </authorList>
    </citation>
    <scope>NUCLEOTIDE SEQUENCE [LARGE SCALE GENOMIC DNA]</scope>
    <source>
        <strain evidence="3">MT8872</strain>
    </source>
</reference>
<dbReference type="Proteomes" id="UP000492821">
    <property type="component" value="Unassembled WGS sequence"/>
</dbReference>
<keyword evidence="1" id="KW-0472">Membrane</keyword>
<evidence type="ECO:0000313" key="4">
    <source>
        <dbReference type="WBParaSite" id="Pan_g7758.t1"/>
    </source>
</evidence>
<keyword evidence="1" id="KW-0812">Transmembrane</keyword>
<keyword evidence="2" id="KW-0732">Signal</keyword>
<evidence type="ECO:0000256" key="1">
    <source>
        <dbReference type="SAM" id="Phobius"/>
    </source>
</evidence>
<evidence type="ECO:0000313" key="3">
    <source>
        <dbReference type="Proteomes" id="UP000492821"/>
    </source>
</evidence>
<feature type="signal peptide" evidence="2">
    <location>
        <begin position="1"/>
        <end position="22"/>
    </location>
</feature>
<accession>A0A7E4W9K1</accession>
<reference evidence="4" key="2">
    <citation type="submission" date="2020-10" db="UniProtKB">
        <authorList>
            <consortium name="WormBaseParasite"/>
        </authorList>
    </citation>
    <scope>IDENTIFICATION</scope>
</reference>
<name>A0A7E4W9K1_PANRE</name>
<organism evidence="3 4">
    <name type="scientific">Panagrellus redivivus</name>
    <name type="common">Microworm</name>
    <dbReference type="NCBI Taxonomy" id="6233"/>
    <lineage>
        <taxon>Eukaryota</taxon>
        <taxon>Metazoa</taxon>
        <taxon>Ecdysozoa</taxon>
        <taxon>Nematoda</taxon>
        <taxon>Chromadorea</taxon>
        <taxon>Rhabditida</taxon>
        <taxon>Tylenchina</taxon>
        <taxon>Panagrolaimomorpha</taxon>
        <taxon>Panagrolaimoidea</taxon>
        <taxon>Panagrolaimidae</taxon>
        <taxon>Panagrellus</taxon>
    </lineage>
</organism>
<proteinExistence type="predicted"/>
<dbReference type="AlphaFoldDB" id="A0A7E4W9K1"/>
<evidence type="ECO:0000256" key="2">
    <source>
        <dbReference type="SAM" id="SignalP"/>
    </source>
</evidence>
<dbReference type="WBParaSite" id="Pan_g7758.t1">
    <property type="protein sequence ID" value="Pan_g7758.t1"/>
    <property type="gene ID" value="Pan_g7758"/>
</dbReference>
<feature type="chain" id="PRO_5028996800" evidence="2">
    <location>
        <begin position="23"/>
        <end position="230"/>
    </location>
</feature>
<sequence>MGWRLLFLLASVLLVKIYLTHFSNRDESEYCGFIFNTCKYRVKTTGPMNIFAPAEVNLTYPTDNFTFSVIAYHPFVFTDALLCYEAQSDIRTKNITKLCHETVLPRNGLGSTTYTWQNSGDITRRNKTVIETMQLKVVKNTTKIRVLHVPRGVFIRFPEMTKISFYGYPSRFSIDLAKFAVFVLFIGMFMLYAPTFLQLFNQIRAKSQFRYQLFTNRDSRGARGFSAQVV</sequence>
<keyword evidence="1" id="KW-1133">Transmembrane helix</keyword>
<keyword evidence="3" id="KW-1185">Reference proteome</keyword>
<protein>
    <submittedName>
        <fullName evidence="4">Transmembrane protein 231</fullName>
    </submittedName>
</protein>